<organism evidence="4 5">
    <name type="scientific">Candidatus Nomurabacteria bacterium CG10_big_fil_rev_8_21_14_0_10_35_16</name>
    <dbReference type="NCBI Taxonomy" id="1974731"/>
    <lineage>
        <taxon>Bacteria</taxon>
        <taxon>Candidatus Nomuraibacteriota</taxon>
    </lineage>
</organism>
<comment type="caution">
    <text evidence="4">The sequence shown here is derived from an EMBL/GenBank/DDBJ whole genome shotgun (WGS) entry which is preliminary data.</text>
</comment>
<dbReference type="SUPFAM" id="SSF53850">
    <property type="entry name" value="Periplasmic binding protein-like II"/>
    <property type="match status" value="1"/>
</dbReference>
<evidence type="ECO:0000313" key="5">
    <source>
        <dbReference type="Proteomes" id="UP000230094"/>
    </source>
</evidence>
<evidence type="ECO:0000256" key="2">
    <source>
        <dbReference type="SAM" id="Phobius"/>
    </source>
</evidence>
<dbReference type="CDD" id="cd01008">
    <property type="entry name" value="PBP2_NrtA_SsuA_CpmA_like"/>
    <property type="match status" value="1"/>
</dbReference>
<dbReference type="InterPro" id="IPR015168">
    <property type="entry name" value="SsuA/THI5"/>
</dbReference>
<keyword evidence="2" id="KW-0812">Transmembrane</keyword>
<keyword evidence="2" id="KW-0472">Membrane</keyword>
<dbReference type="SMART" id="SM00062">
    <property type="entry name" value="PBPb"/>
    <property type="match status" value="1"/>
</dbReference>
<proteinExistence type="inferred from homology"/>
<dbReference type="Pfam" id="PF09084">
    <property type="entry name" value="NMT1"/>
    <property type="match status" value="1"/>
</dbReference>
<dbReference type="AlphaFoldDB" id="A0A2H0TDI1"/>
<dbReference type="PANTHER" id="PTHR30024:SF42">
    <property type="entry name" value="ALIPHATIC SULFONATES-BINDING PROTEIN-RELATED"/>
    <property type="match status" value="1"/>
</dbReference>
<reference evidence="5" key="1">
    <citation type="submission" date="2017-09" db="EMBL/GenBank/DDBJ databases">
        <title>Depth-based differentiation of microbial function through sediment-hosted aquifers and enrichment of novel symbionts in the deep terrestrial subsurface.</title>
        <authorList>
            <person name="Probst A.J."/>
            <person name="Ladd B."/>
            <person name="Jarett J.K."/>
            <person name="Geller-Mcgrath D.E."/>
            <person name="Sieber C.M.K."/>
            <person name="Emerson J.B."/>
            <person name="Anantharaman K."/>
            <person name="Thomas B.C."/>
            <person name="Malmstrom R."/>
            <person name="Stieglmeier M."/>
            <person name="Klingl A."/>
            <person name="Woyke T."/>
            <person name="Ryan C.M."/>
            <person name="Banfield J.F."/>
        </authorList>
    </citation>
    <scope>NUCLEOTIDE SEQUENCE [LARGE SCALE GENOMIC DNA]</scope>
</reference>
<evidence type="ECO:0000256" key="1">
    <source>
        <dbReference type="ARBA" id="ARBA00010742"/>
    </source>
</evidence>
<accession>A0A2H0TDI1</accession>
<dbReference type="PANTHER" id="PTHR30024">
    <property type="entry name" value="ALIPHATIC SULFONATES-BINDING PROTEIN-RELATED"/>
    <property type="match status" value="1"/>
</dbReference>
<keyword evidence="2" id="KW-1133">Transmembrane helix</keyword>
<protein>
    <recommendedName>
        <fullName evidence="3">Solute-binding protein family 3/N-terminal domain-containing protein</fullName>
    </recommendedName>
</protein>
<dbReference type="Proteomes" id="UP000230094">
    <property type="component" value="Unassembled WGS sequence"/>
</dbReference>
<dbReference type="InterPro" id="IPR001638">
    <property type="entry name" value="Solute-binding_3/MltF_N"/>
</dbReference>
<evidence type="ECO:0000313" key="4">
    <source>
        <dbReference type="EMBL" id="PIR68454.1"/>
    </source>
</evidence>
<name>A0A2H0TDI1_9BACT</name>
<gene>
    <name evidence="4" type="ORF">COU49_01150</name>
</gene>
<sequence>MLILIYMRQIIYFSIIILGLLFLVGYFLFSGNMQNIDDNQKYIGHIDEITIANIGEYSIHNLIAKENGYFNKNNLDANIIEYPSGPPAVADLLAGKVDFAVAADFVGVMNIFTNKDLRILAELSKHEDFEVVARTDFGINDPTNLKGKKIGVTKKGVGEFFLGRFLTFNNLRLEDIEVIDLQPTEIVKQLENGQIDAAVVFNPHIYTLRKSLGNKLIIWPAQDNQKVFALLYTTNSFMAGHSDVVKRYILSLIESEKFIKNNNSQAKVILANTMNYEDPYVNFIWPKFDFSISLDQALLLSMEDQARFAIDNKLISNKKIPNYLDNIYYLSLQEIAPEKISIIH</sequence>
<comment type="similarity">
    <text evidence="1">Belongs to the bacterial solute-binding protein SsuA/TauA family.</text>
</comment>
<feature type="domain" description="Solute-binding protein family 3/N-terminal" evidence="3">
    <location>
        <begin position="48"/>
        <end position="262"/>
    </location>
</feature>
<evidence type="ECO:0000259" key="3">
    <source>
        <dbReference type="SMART" id="SM00062"/>
    </source>
</evidence>
<dbReference type="EMBL" id="PFCQ01000005">
    <property type="protein sequence ID" value="PIR68454.1"/>
    <property type="molecule type" value="Genomic_DNA"/>
</dbReference>
<dbReference type="Gene3D" id="3.40.190.10">
    <property type="entry name" value="Periplasmic binding protein-like II"/>
    <property type="match status" value="2"/>
</dbReference>
<feature type="transmembrane region" description="Helical" evidence="2">
    <location>
        <begin position="12"/>
        <end position="29"/>
    </location>
</feature>